<evidence type="ECO:0000313" key="2">
    <source>
        <dbReference type="Proteomes" id="UP000805193"/>
    </source>
</evidence>
<accession>A0AC60PGR4</accession>
<comment type="caution">
    <text evidence="1">The sequence shown here is derived from an EMBL/GenBank/DDBJ whole genome shotgun (WGS) entry which is preliminary data.</text>
</comment>
<name>A0AC60PGR4_IXOPE</name>
<dbReference type="EMBL" id="JABSTQ010010620">
    <property type="protein sequence ID" value="KAG0419451.1"/>
    <property type="molecule type" value="Genomic_DNA"/>
</dbReference>
<protein>
    <submittedName>
        <fullName evidence="1">Uncharacterized protein</fullName>
    </submittedName>
</protein>
<gene>
    <name evidence="1" type="ORF">HPB47_004099</name>
</gene>
<keyword evidence="2" id="KW-1185">Reference proteome</keyword>
<evidence type="ECO:0000313" key="1">
    <source>
        <dbReference type="EMBL" id="KAG0419451.1"/>
    </source>
</evidence>
<reference evidence="1 2" key="1">
    <citation type="journal article" date="2020" name="Cell">
        <title>Large-Scale Comparative Analyses of Tick Genomes Elucidate Their Genetic Diversity and Vector Capacities.</title>
        <authorList>
            <consortium name="Tick Genome and Microbiome Consortium (TIGMIC)"/>
            <person name="Jia N."/>
            <person name="Wang J."/>
            <person name="Shi W."/>
            <person name="Du L."/>
            <person name="Sun Y."/>
            <person name="Zhan W."/>
            <person name="Jiang J.F."/>
            <person name="Wang Q."/>
            <person name="Zhang B."/>
            <person name="Ji P."/>
            <person name="Bell-Sakyi L."/>
            <person name="Cui X.M."/>
            <person name="Yuan T.T."/>
            <person name="Jiang B.G."/>
            <person name="Yang W.F."/>
            <person name="Lam T.T."/>
            <person name="Chang Q.C."/>
            <person name="Ding S.J."/>
            <person name="Wang X.J."/>
            <person name="Zhu J.G."/>
            <person name="Ruan X.D."/>
            <person name="Zhao L."/>
            <person name="Wei J.T."/>
            <person name="Ye R.Z."/>
            <person name="Que T.C."/>
            <person name="Du C.H."/>
            <person name="Zhou Y.H."/>
            <person name="Cheng J.X."/>
            <person name="Dai P.F."/>
            <person name="Guo W.B."/>
            <person name="Han X.H."/>
            <person name="Huang E.J."/>
            <person name="Li L.F."/>
            <person name="Wei W."/>
            <person name="Gao Y.C."/>
            <person name="Liu J.Z."/>
            <person name="Shao H.Z."/>
            <person name="Wang X."/>
            <person name="Wang C.C."/>
            <person name="Yang T.C."/>
            <person name="Huo Q.B."/>
            <person name="Li W."/>
            <person name="Chen H.Y."/>
            <person name="Chen S.E."/>
            <person name="Zhou L.G."/>
            <person name="Ni X.B."/>
            <person name="Tian J.H."/>
            <person name="Sheng Y."/>
            <person name="Liu T."/>
            <person name="Pan Y.S."/>
            <person name="Xia L.Y."/>
            <person name="Li J."/>
            <person name="Zhao F."/>
            <person name="Cao W.C."/>
        </authorList>
    </citation>
    <scope>NUCLEOTIDE SEQUENCE [LARGE SCALE GENOMIC DNA]</scope>
    <source>
        <strain evidence="1">Iper-2018</strain>
    </source>
</reference>
<feature type="non-terminal residue" evidence="1">
    <location>
        <position position="1"/>
    </location>
</feature>
<dbReference type="Proteomes" id="UP000805193">
    <property type="component" value="Unassembled WGS sequence"/>
</dbReference>
<feature type="non-terminal residue" evidence="1">
    <location>
        <position position="52"/>
    </location>
</feature>
<sequence>PIAVQRYVDVLQSLGHSAAVGSCGIFVDPSTPWLGASLDKIAFDPVEDPPNG</sequence>
<organism evidence="1 2">
    <name type="scientific">Ixodes persulcatus</name>
    <name type="common">Taiga tick</name>
    <dbReference type="NCBI Taxonomy" id="34615"/>
    <lineage>
        <taxon>Eukaryota</taxon>
        <taxon>Metazoa</taxon>
        <taxon>Ecdysozoa</taxon>
        <taxon>Arthropoda</taxon>
        <taxon>Chelicerata</taxon>
        <taxon>Arachnida</taxon>
        <taxon>Acari</taxon>
        <taxon>Parasitiformes</taxon>
        <taxon>Ixodida</taxon>
        <taxon>Ixodoidea</taxon>
        <taxon>Ixodidae</taxon>
        <taxon>Ixodinae</taxon>
        <taxon>Ixodes</taxon>
    </lineage>
</organism>
<proteinExistence type="predicted"/>